<reference evidence="2" key="1">
    <citation type="journal article" date="2023" name="Science">
        <title>Elucidation of the pathway for biosynthesis of saponin adjuvants from the soapbark tree.</title>
        <authorList>
            <person name="Reed J."/>
            <person name="Orme A."/>
            <person name="El-Demerdash A."/>
            <person name="Owen C."/>
            <person name="Martin L.B.B."/>
            <person name="Misra R.C."/>
            <person name="Kikuchi S."/>
            <person name="Rejzek M."/>
            <person name="Martin A.C."/>
            <person name="Harkess A."/>
            <person name="Leebens-Mack J."/>
            <person name="Louveau T."/>
            <person name="Stephenson M.J."/>
            <person name="Osbourn A."/>
        </authorList>
    </citation>
    <scope>NUCLEOTIDE SEQUENCE</scope>
    <source>
        <strain evidence="2">S10</strain>
    </source>
</reference>
<dbReference type="PANTHER" id="PTHR43437:SF3">
    <property type="entry name" value="HYDROXYACYL-THIOESTER DEHYDRATASE TYPE 2, MITOCHONDRIAL"/>
    <property type="match status" value="1"/>
</dbReference>
<keyword evidence="1" id="KW-0812">Transmembrane</keyword>
<dbReference type="GO" id="GO:0019171">
    <property type="term" value="F:(3R)-hydroxyacyl-[acyl-carrier-protein] dehydratase activity"/>
    <property type="evidence" value="ECO:0007669"/>
    <property type="project" value="TreeGrafter"/>
</dbReference>
<dbReference type="SUPFAM" id="SSF54637">
    <property type="entry name" value="Thioesterase/thiol ester dehydrase-isomerase"/>
    <property type="match status" value="1"/>
</dbReference>
<keyword evidence="3" id="KW-1185">Reference proteome</keyword>
<dbReference type="InterPro" id="IPR029069">
    <property type="entry name" value="HotDog_dom_sf"/>
</dbReference>
<dbReference type="InterPro" id="IPR050965">
    <property type="entry name" value="UPF0336/Enoyl-CoA_hydratase"/>
</dbReference>
<evidence type="ECO:0000313" key="2">
    <source>
        <dbReference type="EMBL" id="KAJ7960432.1"/>
    </source>
</evidence>
<gene>
    <name evidence="2" type="ORF">O6P43_020875</name>
</gene>
<name>A0AAD7PMA7_QUISA</name>
<dbReference type="PANTHER" id="PTHR43437">
    <property type="entry name" value="HYDROXYACYL-THIOESTER DEHYDRATASE TYPE 2, MITOCHONDRIAL-RELATED"/>
    <property type="match status" value="1"/>
</dbReference>
<evidence type="ECO:0000256" key="1">
    <source>
        <dbReference type="SAM" id="Phobius"/>
    </source>
</evidence>
<sequence>MLSRTLLPSKVHFCRLFSSSAPHVLKPGDILRQTRIFTNKDVLEYSKVSHDLNPLHLMLSLLEVLDLKVNLYMGCLLLLSFLVSFHHILLVVHWLSFSNLISVQEFISFLYKRSDFWEVQATNLRENNGRYLAKFKTRCFKRGELLVLEGEAVAILPTQAVEQANSAE</sequence>
<evidence type="ECO:0000313" key="3">
    <source>
        <dbReference type="Proteomes" id="UP001163823"/>
    </source>
</evidence>
<protein>
    <submittedName>
        <fullName evidence="2">(R)-specific enoyl-CoA hydratase</fullName>
    </submittedName>
</protein>
<keyword evidence="1" id="KW-0472">Membrane</keyword>
<dbReference type="EMBL" id="JARAOO010000008">
    <property type="protein sequence ID" value="KAJ7960432.1"/>
    <property type="molecule type" value="Genomic_DNA"/>
</dbReference>
<proteinExistence type="predicted"/>
<dbReference type="KEGG" id="qsa:O6P43_020875"/>
<dbReference type="GO" id="GO:0005739">
    <property type="term" value="C:mitochondrion"/>
    <property type="evidence" value="ECO:0007669"/>
    <property type="project" value="TreeGrafter"/>
</dbReference>
<accession>A0AAD7PMA7</accession>
<dbReference type="AlphaFoldDB" id="A0AAD7PMA7"/>
<feature type="transmembrane region" description="Helical" evidence="1">
    <location>
        <begin position="71"/>
        <end position="95"/>
    </location>
</feature>
<comment type="caution">
    <text evidence="2">The sequence shown here is derived from an EMBL/GenBank/DDBJ whole genome shotgun (WGS) entry which is preliminary data.</text>
</comment>
<dbReference type="Proteomes" id="UP001163823">
    <property type="component" value="Chromosome 8"/>
</dbReference>
<keyword evidence="1" id="KW-1133">Transmembrane helix</keyword>
<dbReference type="GO" id="GO:0006633">
    <property type="term" value="P:fatty acid biosynthetic process"/>
    <property type="evidence" value="ECO:0007669"/>
    <property type="project" value="TreeGrafter"/>
</dbReference>
<organism evidence="2 3">
    <name type="scientific">Quillaja saponaria</name>
    <name type="common">Soap bark tree</name>
    <dbReference type="NCBI Taxonomy" id="32244"/>
    <lineage>
        <taxon>Eukaryota</taxon>
        <taxon>Viridiplantae</taxon>
        <taxon>Streptophyta</taxon>
        <taxon>Embryophyta</taxon>
        <taxon>Tracheophyta</taxon>
        <taxon>Spermatophyta</taxon>
        <taxon>Magnoliopsida</taxon>
        <taxon>eudicotyledons</taxon>
        <taxon>Gunneridae</taxon>
        <taxon>Pentapetalae</taxon>
        <taxon>rosids</taxon>
        <taxon>fabids</taxon>
        <taxon>Fabales</taxon>
        <taxon>Quillajaceae</taxon>
        <taxon>Quillaja</taxon>
    </lineage>
</organism>